<dbReference type="CDD" id="cd06257">
    <property type="entry name" value="DnaJ"/>
    <property type="match status" value="1"/>
</dbReference>
<feature type="compositionally biased region" description="Basic and acidic residues" evidence="1">
    <location>
        <begin position="252"/>
        <end position="264"/>
    </location>
</feature>
<comment type="caution">
    <text evidence="3">The sequence shown here is derived from an EMBL/GenBank/DDBJ whole genome shotgun (WGS) entry which is preliminary data.</text>
</comment>
<dbReference type="PANTHER" id="PTHR24074">
    <property type="entry name" value="CO-CHAPERONE PROTEIN DJLA"/>
    <property type="match status" value="1"/>
</dbReference>
<dbReference type="EMBL" id="MU001495">
    <property type="protein sequence ID" value="KAF2448775.1"/>
    <property type="molecule type" value="Genomic_DNA"/>
</dbReference>
<dbReference type="Proteomes" id="UP000799764">
    <property type="component" value="Unassembled WGS sequence"/>
</dbReference>
<reference evidence="3" key="1">
    <citation type="journal article" date="2020" name="Stud. Mycol.">
        <title>101 Dothideomycetes genomes: a test case for predicting lifestyles and emergence of pathogens.</title>
        <authorList>
            <person name="Haridas S."/>
            <person name="Albert R."/>
            <person name="Binder M."/>
            <person name="Bloem J."/>
            <person name="Labutti K."/>
            <person name="Salamov A."/>
            <person name="Andreopoulos B."/>
            <person name="Baker S."/>
            <person name="Barry K."/>
            <person name="Bills G."/>
            <person name="Bluhm B."/>
            <person name="Cannon C."/>
            <person name="Castanera R."/>
            <person name="Culley D."/>
            <person name="Daum C."/>
            <person name="Ezra D."/>
            <person name="Gonzalez J."/>
            <person name="Henrissat B."/>
            <person name="Kuo A."/>
            <person name="Liang C."/>
            <person name="Lipzen A."/>
            <person name="Lutzoni F."/>
            <person name="Magnuson J."/>
            <person name="Mondo S."/>
            <person name="Nolan M."/>
            <person name="Ohm R."/>
            <person name="Pangilinan J."/>
            <person name="Park H.-J."/>
            <person name="Ramirez L."/>
            <person name="Alfaro M."/>
            <person name="Sun H."/>
            <person name="Tritt A."/>
            <person name="Yoshinaga Y."/>
            <person name="Zwiers L.-H."/>
            <person name="Turgeon B."/>
            <person name="Goodwin S."/>
            <person name="Spatafora J."/>
            <person name="Crous P."/>
            <person name="Grigoriev I."/>
        </authorList>
    </citation>
    <scope>NUCLEOTIDE SEQUENCE</scope>
    <source>
        <strain evidence="3">CBS 690.94</strain>
    </source>
</reference>
<proteinExistence type="predicted"/>
<dbReference type="Pfam" id="PF00226">
    <property type="entry name" value="DnaJ"/>
    <property type="match status" value="1"/>
</dbReference>
<evidence type="ECO:0000259" key="2">
    <source>
        <dbReference type="PROSITE" id="PS50076"/>
    </source>
</evidence>
<sequence>MNRRGPMPGKRRSSGRDQHHFVYEDDPLYAHGKEPYLCNYYHPIPVDRLRTIPKEDMYYFVAQIGNCLMKQCNNGACLLKANQIQEKHLRKTQYQVLDLSRAREMKTVTHVQKFGSPVVKEKKKVVEHHLPPELIKDTVDKHVYLPDPEPAVQKTKIIRHVEPERTKKVVNEHVYLQDPEPAVQKTKIIRHVEPKRTKNIVNEHVYLPEPVVETEHRVYYHQSSGGGQAYSASHVSYHDYGESWKSAEKKAEKAQEYDSNDTKKYSSQRKGKGERRENDYSEEEKKYSGKGKGKQKNDRDDKRDVSRRGSHDRKRSTSRSRRHNRDNRSSKTVHSARPRSRARSRSRRRSPHSRSPSADTQKRPSTKKLEKSRTREPEPHISGQDDNDNDDDAYYGSDTNNSGPKVPPPSTREIKAPPHPPPASSFDPYAALGLQDKRTSADQVDIDAAYKFLVRKWHPDRHMNKPKEEQDKATERTAELNRANDILGHAGRRKVFDRTGKTELWELDQLVEKEAKAEMAVGRPVAKGLKNFFDRQ</sequence>
<feature type="compositionally biased region" description="Basic and acidic residues" evidence="1">
    <location>
        <begin position="367"/>
        <end position="379"/>
    </location>
</feature>
<protein>
    <submittedName>
        <fullName evidence="3">DnaJ-domain-containing protein</fullName>
    </submittedName>
</protein>
<organism evidence="3 4">
    <name type="scientific">Karstenula rhodostoma CBS 690.94</name>
    <dbReference type="NCBI Taxonomy" id="1392251"/>
    <lineage>
        <taxon>Eukaryota</taxon>
        <taxon>Fungi</taxon>
        <taxon>Dikarya</taxon>
        <taxon>Ascomycota</taxon>
        <taxon>Pezizomycotina</taxon>
        <taxon>Dothideomycetes</taxon>
        <taxon>Pleosporomycetidae</taxon>
        <taxon>Pleosporales</taxon>
        <taxon>Massarineae</taxon>
        <taxon>Didymosphaeriaceae</taxon>
        <taxon>Karstenula</taxon>
    </lineage>
</organism>
<evidence type="ECO:0000256" key="1">
    <source>
        <dbReference type="SAM" id="MobiDB-lite"/>
    </source>
</evidence>
<keyword evidence="4" id="KW-1185">Reference proteome</keyword>
<evidence type="ECO:0000313" key="4">
    <source>
        <dbReference type="Proteomes" id="UP000799764"/>
    </source>
</evidence>
<evidence type="ECO:0000313" key="3">
    <source>
        <dbReference type="EMBL" id="KAF2448775.1"/>
    </source>
</evidence>
<dbReference type="OrthoDB" id="10250354at2759"/>
<dbReference type="SUPFAM" id="SSF46565">
    <property type="entry name" value="Chaperone J-domain"/>
    <property type="match status" value="1"/>
</dbReference>
<feature type="compositionally biased region" description="Basic and acidic residues" evidence="1">
    <location>
        <begin position="295"/>
        <end position="309"/>
    </location>
</feature>
<dbReference type="AlphaFoldDB" id="A0A9P4UG47"/>
<dbReference type="Gene3D" id="1.10.287.110">
    <property type="entry name" value="DnaJ domain"/>
    <property type="match status" value="1"/>
</dbReference>
<gene>
    <name evidence="3" type="ORF">P171DRAFT_509078</name>
</gene>
<feature type="compositionally biased region" description="Basic and acidic residues" evidence="1">
    <location>
        <begin position="274"/>
        <end position="287"/>
    </location>
</feature>
<name>A0A9P4UG47_9PLEO</name>
<dbReference type="PROSITE" id="PS50076">
    <property type="entry name" value="DNAJ_2"/>
    <property type="match status" value="1"/>
</dbReference>
<dbReference type="InterPro" id="IPR001623">
    <property type="entry name" value="DnaJ_domain"/>
</dbReference>
<accession>A0A9P4UG47</accession>
<feature type="compositionally biased region" description="Basic residues" evidence="1">
    <location>
        <begin position="310"/>
        <end position="325"/>
    </location>
</feature>
<feature type="region of interest" description="Disordered" evidence="1">
    <location>
        <begin position="252"/>
        <end position="432"/>
    </location>
</feature>
<feature type="compositionally biased region" description="Basic residues" evidence="1">
    <location>
        <begin position="334"/>
        <end position="352"/>
    </location>
</feature>
<dbReference type="InterPro" id="IPR050817">
    <property type="entry name" value="DjlA_DnaK_co-chaperone"/>
</dbReference>
<feature type="domain" description="J" evidence="2">
    <location>
        <begin position="427"/>
        <end position="500"/>
    </location>
</feature>
<dbReference type="InterPro" id="IPR036869">
    <property type="entry name" value="J_dom_sf"/>
</dbReference>
<dbReference type="SMART" id="SM00271">
    <property type="entry name" value="DnaJ"/>
    <property type="match status" value="1"/>
</dbReference>